<evidence type="ECO:0000313" key="2">
    <source>
        <dbReference type="Proteomes" id="UP000256924"/>
    </source>
</evidence>
<dbReference type="RefSeq" id="WP_116098232.1">
    <property type="nucleotide sequence ID" value="NZ_QNVU01000013.1"/>
</dbReference>
<reference evidence="1 2" key="1">
    <citation type="journal article" date="2004" name="Emerg. Infect. Dis.">
        <title>Amoebae-resisting bacteria isolated from human nasal swabs by amoebal coculture.</title>
        <authorList>
            <person name="Greub G."/>
            <person name="La Scola B."/>
            <person name="Raoult D."/>
        </authorList>
    </citation>
    <scope>NUCLEOTIDE SEQUENCE [LARGE SCALE GENOMIC DNA]</scope>
    <source>
        <strain evidence="1 2">CCUG 51329</strain>
    </source>
</reference>
<protein>
    <submittedName>
        <fullName evidence="1">Uncharacterized protein</fullName>
    </submittedName>
</protein>
<organism evidence="1 2">
    <name type="scientific">Candidatus Chryseobacterium massiliense</name>
    <dbReference type="NCBI Taxonomy" id="204089"/>
    <lineage>
        <taxon>Bacteria</taxon>
        <taxon>Pseudomonadati</taxon>
        <taxon>Bacteroidota</taxon>
        <taxon>Flavobacteriia</taxon>
        <taxon>Flavobacteriales</taxon>
        <taxon>Weeksellaceae</taxon>
        <taxon>Chryseobacterium group</taxon>
        <taxon>Chryseobacterium</taxon>
    </lineage>
</organism>
<dbReference type="EMBL" id="QNVU01000013">
    <property type="protein sequence ID" value="REC50693.1"/>
    <property type="molecule type" value="Genomic_DNA"/>
</dbReference>
<comment type="caution">
    <text evidence="1">The sequence shown here is derived from an EMBL/GenBank/DDBJ whole genome shotgun (WGS) entry which is preliminary data.</text>
</comment>
<accession>A0A3D9BAX5</accession>
<keyword evidence="2" id="KW-1185">Reference proteome</keyword>
<sequence>MENIVSYENSALALDSIYNVLSWYDRVSLHSYMQGGSLVTKKATQLLKFVKTYEWYPPKMRYTQNNVLEYYEPKQESWLKIAQYMKNHPKLTVQIQEYLN</sequence>
<dbReference type="Proteomes" id="UP000256924">
    <property type="component" value="Unassembled WGS sequence"/>
</dbReference>
<dbReference type="AlphaFoldDB" id="A0A3D9BAX5"/>
<proteinExistence type="predicted"/>
<name>A0A3D9BAX5_9FLAO</name>
<evidence type="ECO:0000313" key="1">
    <source>
        <dbReference type="EMBL" id="REC50693.1"/>
    </source>
</evidence>
<gene>
    <name evidence="1" type="ORF">DRF68_08290</name>
</gene>